<organism evidence="4 5">
    <name type="scientific">Vineibacter terrae</name>
    <dbReference type="NCBI Taxonomy" id="2586908"/>
    <lineage>
        <taxon>Bacteria</taxon>
        <taxon>Pseudomonadati</taxon>
        <taxon>Pseudomonadota</taxon>
        <taxon>Alphaproteobacteria</taxon>
        <taxon>Hyphomicrobiales</taxon>
        <taxon>Vineibacter</taxon>
    </lineage>
</organism>
<gene>
    <name evidence="4" type="ORF">FHP25_01930</name>
</gene>
<evidence type="ECO:0000313" key="4">
    <source>
        <dbReference type="EMBL" id="TXL81848.1"/>
    </source>
</evidence>
<dbReference type="PANTHER" id="PTHR48081">
    <property type="entry name" value="AB HYDROLASE SUPERFAMILY PROTEIN C4A8.06C"/>
    <property type="match status" value="1"/>
</dbReference>
<dbReference type="AlphaFoldDB" id="A0A5C8PU42"/>
<feature type="domain" description="Alpha/beta hydrolase fold-3" evidence="3">
    <location>
        <begin position="82"/>
        <end position="288"/>
    </location>
</feature>
<comment type="similarity">
    <text evidence="1">Belongs to the 'GDXG' lipolytic enzyme family.</text>
</comment>
<reference evidence="4 5" key="1">
    <citation type="submission" date="2019-06" db="EMBL/GenBank/DDBJ databases">
        <title>New taxonomy in bacterial strain CC-CFT640, isolated from vineyard.</title>
        <authorList>
            <person name="Lin S.-Y."/>
            <person name="Tsai C.-F."/>
            <person name="Young C.-C."/>
        </authorList>
    </citation>
    <scope>NUCLEOTIDE SEQUENCE [LARGE SCALE GENOMIC DNA]</scope>
    <source>
        <strain evidence="4 5">CC-CFT640</strain>
    </source>
</reference>
<dbReference type="InterPro" id="IPR013094">
    <property type="entry name" value="AB_hydrolase_3"/>
</dbReference>
<sequence>MALDPTIRTLLDMAAASGRPAINSLPPPAARQMMRETRPPVQGPILDSVVTDDRRIPGPAGEIPVRIYRPKSAAAGSKLPLLVYFHGGGWVIGDIETHHTMCQRLCEAGSLVVVSVDYRLAPEHRFPAAVDDCWAATVWAAANAAAIGAEGSKVAVGGDSAGGNLAAVMALMARDRGGVQVGFQLLLYPAVDALANTGSMAMNADGYLLTREAMVWFYDHYVPDAADRSDWRASPLRARSLAGLPPAMVITAGFDPLLDEGRAYAERLAHDGVTVEYVAFGSLIHGFLGMPGVLPQARRALAMAGQTVREALAGSAG</sequence>
<dbReference type="GO" id="GO:0016787">
    <property type="term" value="F:hydrolase activity"/>
    <property type="evidence" value="ECO:0007669"/>
    <property type="project" value="UniProtKB-KW"/>
</dbReference>
<name>A0A5C8PU42_9HYPH</name>
<dbReference type="RefSeq" id="WP_147845204.1">
    <property type="nucleotide sequence ID" value="NZ_VDUZ01000002.1"/>
</dbReference>
<dbReference type="Pfam" id="PF07859">
    <property type="entry name" value="Abhydrolase_3"/>
    <property type="match status" value="1"/>
</dbReference>
<dbReference type="EMBL" id="VDUZ01000002">
    <property type="protein sequence ID" value="TXL81848.1"/>
    <property type="molecule type" value="Genomic_DNA"/>
</dbReference>
<keyword evidence="2 4" id="KW-0378">Hydrolase</keyword>
<keyword evidence="5" id="KW-1185">Reference proteome</keyword>
<dbReference type="PROSITE" id="PS01173">
    <property type="entry name" value="LIPASE_GDXG_HIS"/>
    <property type="match status" value="1"/>
</dbReference>
<evidence type="ECO:0000313" key="5">
    <source>
        <dbReference type="Proteomes" id="UP000321638"/>
    </source>
</evidence>
<dbReference type="InterPro" id="IPR029058">
    <property type="entry name" value="AB_hydrolase_fold"/>
</dbReference>
<protein>
    <submittedName>
        <fullName evidence="4">Alpha/beta hydrolase</fullName>
    </submittedName>
</protein>
<dbReference type="InterPro" id="IPR050300">
    <property type="entry name" value="GDXG_lipolytic_enzyme"/>
</dbReference>
<evidence type="ECO:0000256" key="1">
    <source>
        <dbReference type="ARBA" id="ARBA00010515"/>
    </source>
</evidence>
<dbReference type="Gene3D" id="3.40.50.1820">
    <property type="entry name" value="alpha/beta hydrolase"/>
    <property type="match status" value="1"/>
</dbReference>
<dbReference type="SUPFAM" id="SSF53474">
    <property type="entry name" value="alpha/beta-Hydrolases"/>
    <property type="match status" value="1"/>
</dbReference>
<comment type="caution">
    <text evidence="4">The sequence shown here is derived from an EMBL/GenBank/DDBJ whole genome shotgun (WGS) entry which is preliminary data.</text>
</comment>
<dbReference type="PANTHER" id="PTHR48081:SF8">
    <property type="entry name" value="ALPHA_BETA HYDROLASE FOLD-3 DOMAIN-CONTAINING PROTEIN-RELATED"/>
    <property type="match status" value="1"/>
</dbReference>
<dbReference type="Proteomes" id="UP000321638">
    <property type="component" value="Unassembled WGS sequence"/>
</dbReference>
<dbReference type="InterPro" id="IPR002168">
    <property type="entry name" value="Lipase_GDXG_HIS_AS"/>
</dbReference>
<accession>A0A5C8PU42</accession>
<dbReference type="OrthoDB" id="9806180at2"/>
<evidence type="ECO:0000256" key="2">
    <source>
        <dbReference type="ARBA" id="ARBA00022801"/>
    </source>
</evidence>
<dbReference type="FunFam" id="3.40.50.1820:FF:000089">
    <property type="entry name" value="Alpha/beta hydrolase"/>
    <property type="match status" value="1"/>
</dbReference>
<evidence type="ECO:0000259" key="3">
    <source>
        <dbReference type="Pfam" id="PF07859"/>
    </source>
</evidence>
<proteinExistence type="inferred from homology"/>